<feature type="binding site" evidence="12">
    <location>
        <position position="202"/>
    </location>
    <ligand>
        <name>[4Fe-4S] cluster</name>
        <dbReference type="ChEBI" id="CHEBI:49883"/>
    </ligand>
</feature>
<keyword evidence="6 12" id="KW-0408">Iron</keyword>
<dbReference type="GO" id="GO:0046872">
    <property type="term" value="F:metal ion binding"/>
    <property type="evidence" value="ECO:0007669"/>
    <property type="project" value="UniProtKB-KW"/>
</dbReference>
<dbReference type="SMART" id="SM00478">
    <property type="entry name" value="ENDO3c"/>
    <property type="match status" value="1"/>
</dbReference>
<organism evidence="14 15">
    <name type="scientific">Deferribacter desulfuricans (strain DSM 14783 / JCM 11476 / NBRC 101012 / SSM1)</name>
    <dbReference type="NCBI Taxonomy" id="639282"/>
    <lineage>
        <taxon>Bacteria</taxon>
        <taxon>Pseudomonadati</taxon>
        <taxon>Deferribacterota</taxon>
        <taxon>Deferribacteres</taxon>
        <taxon>Deferribacterales</taxon>
        <taxon>Deferribacteraceae</taxon>
        <taxon>Deferribacter</taxon>
    </lineage>
</organism>
<evidence type="ECO:0000256" key="7">
    <source>
        <dbReference type="ARBA" id="ARBA00023014"/>
    </source>
</evidence>
<keyword evidence="3 12" id="KW-0479">Metal-binding</keyword>
<dbReference type="SUPFAM" id="SSF48150">
    <property type="entry name" value="DNA-glycosylase"/>
    <property type="match status" value="1"/>
</dbReference>
<dbReference type="OrthoDB" id="9800977at2"/>
<reference evidence="14 15" key="1">
    <citation type="journal article" date="2010" name="DNA Res.">
        <title>Bacterial lifestyle in a deep-sea hydrothermal vent chimney revealed by the genome sequence of the thermophilic bacterium Deferribacter desulfuricans SSM1.</title>
        <authorList>
            <person name="Takaki Y."/>
            <person name="Shimamura S."/>
            <person name="Nakagawa S."/>
            <person name="Fukuhara Y."/>
            <person name="Horikawa H."/>
            <person name="Ankai A."/>
            <person name="Harada T."/>
            <person name="Hosoyama A."/>
            <person name="Oguchi A."/>
            <person name="Fukui S."/>
            <person name="Fujita N."/>
            <person name="Takami H."/>
            <person name="Takai K."/>
        </authorList>
    </citation>
    <scope>NUCLEOTIDE SEQUENCE [LARGE SCALE GENOMIC DNA]</scope>
    <source>
        <strain evidence="15">DSM 14783 / JCM 11476 / NBRC 101012 / SSM1</strain>
    </source>
</reference>
<keyword evidence="9 12" id="KW-0234">DNA repair</keyword>
<evidence type="ECO:0000256" key="2">
    <source>
        <dbReference type="ARBA" id="ARBA00022485"/>
    </source>
</evidence>
<proteinExistence type="inferred from homology"/>
<comment type="catalytic activity">
    <reaction evidence="12">
        <text>2'-deoxyribonucleotide-(2'-deoxyribose 5'-phosphate)-2'-deoxyribonucleotide-DNA = a 3'-end 2'-deoxyribonucleotide-(2,3-dehydro-2,3-deoxyribose 5'-phosphate)-DNA + a 5'-end 5'-phospho-2'-deoxyribonucleoside-DNA + H(+)</text>
        <dbReference type="Rhea" id="RHEA:66592"/>
        <dbReference type="Rhea" id="RHEA-COMP:13180"/>
        <dbReference type="Rhea" id="RHEA-COMP:16897"/>
        <dbReference type="Rhea" id="RHEA-COMP:17067"/>
        <dbReference type="ChEBI" id="CHEBI:15378"/>
        <dbReference type="ChEBI" id="CHEBI:136412"/>
        <dbReference type="ChEBI" id="CHEBI:157695"/>
        <dbReference type="ChEBI" id="CHEBI:167181"/>
        <dbReference type="EC" id="4.2.99.18"/>
    </reaction>
</comment>
<gene>
    <name evidence="12" type="primary">nth</name>
    <name evidence="14" type="ordered locus">DEFDS_1865</name>
</gene>
<dbReference type="InterPro" id="IPR005759">
    <property type="entry name" value="Nth"/>
</dbReference>
<dbReference type="PIRSF" id="PIRSF001435">
    <property type="entry name" value="Nth"/>
    <property type="match status" value="1"/>
</dbReference>
<keyword evidence="11 12" id="KW-0326">Glycosidase</keyword>
<dbReference type="FunFam" id="1.10.1670.10:FF:000001">
    <property type="entry name" value="Endonuclease III"/>
    <property type="match status" value="1"/>
</dbReference>
<evidence type="ECO:0000256" key="8">
    <source>
        <dbReference type="ARBA" id="ARBA00023125"/>
    </source>
</evidence>
<evidence type="ECO:0000256" key="3">
    <source>
        <dbReference type="ARBA" id="ARBA00022723"/>
    </source>
</evidence>
<evidence type="ECO:0000256" key="12">
    <source>
        <dbReference type="HAMAP-Rule" id="MF_00942"/>
    </source>
</evidence>
<dbReference type="EMBL" id="AP011529">
    <property type="protein sequence ID" value="BAI81319.1"/>
    <property type="molecule type" value="Genomic_DNA"/>
</dbReference>
<dbReference type="STRING" id="639282.DEFDS_1865"/>
<dbReference type="EC" id="4.2.99.18" evidence="12"/>
<keyword evidence="5 12" id="KW-0378">Hydrolase</keyword>
<keyword evidence="14" id="KW-0540">Nuclease</keyword>
<dbReference type="GO" id="GO:0140078">
    <property type="term" value="F:class I DNA-(apurinic or apyrimidinic site) endonuclease activity"/>
    <property type="evidence" value="ECO:0007669"/>
    <property type="project" value="UniProtKB-EC"/>
</dbReference>
<feature type="binding site" evidence="12">
    <location>
        <position position="195"/>
    </location>
    <ligand>
        <name>[4Fe-4S] cluster</name>
        <dbReference type="ChEBI" id="CHEBI:49883"/>
    </ligand>
</feature>
<evidence type="ECO:0000256" key="1">
    <source>
        <dbReference type="ARBA" id="ARBA00008343"/>
    </source>
</evidence>
<name>D3P9C9_DEFDS</name>
<dbReference type="RefSeq" id="WP_013008564.1">
    <property type="nucleotide sequence ID" value="NC_013939.1"/>
</dbReference>
<dbReference type="CDD" id="cd00056">
    <property type="entry name" value="ENDO3c"/>
    <property type="match status" value="1"/>
</dbReference>
<dbReference type="eggNOG" id="COG0177">
    <property type="taxonomic scope" value="Bacteria"/>
</dbReference>
<evidence type="ECO:0000256" key="11">
    <source>
        <dbReference type="ARBA" id="ARBA00023295"/>
    </source>
</evidence>
<keyword evidence="15" id="KW-1185">Reference proteome</keyword>
<evidence type="ECO:0000256" key="6">
    <source>
        <dbReference type="ARBA" id="ARBA00023004"/>
    </source>
</evidence>
<evidence type="ECO:0000256" key="9">
    <source>
        <dbReference type="ARBA" id="ARBA00023204"/>
    </source>
</evidence>
<feature type="binding site" evidence="12">
    <location>
        <position position="205"/>
    </location>
    <ligand>
        <name>[4Fe-4S] cluster</name>
        <dbReference type="ChEBI" id="CHEBI:49883"/>
    </ligand>
</feature>
<dbReference type="GO" id="GO:0006285">
    <property type="term" value="P:base-excision repair, AP site formation"/>
    <property type="evidence" value="ECO:0007669"/>
    <property type="project" value="TreeGrafter"/>
</dbReference>
<dbReference type="GO" id="GO:0003677">
    <property type="term" value="F:DNA binding"/>
    <property type="evidence" value="ECO:0007669"/>
    <property type="project" value="UniProtKB-UniRule"/>
</dbReference>
<dbReference type="Proteomes" id="UP000001520">
    <property type="component" value="Chromosome"/>
</dbReference>
<dbReference type="GO" id="GO:0051539">
    <property type="term" value="F:4 iron, 4 sulfur cluster binding"/>
    <property type="evidence" value="ECO:0007669"/>
    <property type="project" value="UniProtKB-UniRule"/>
</dbReference>
<dbReference type="HAMAP" id="MF_00942">
    <property type="entry name" value="Nth"/>
    <property type="match status" value="1"/>
</dbReference>
<protein>
    <recommendedName>
        <fullName evidence="12">Endonuclease III</fullName>
        <ecNumber evidence="12">4.2.99.18</ecNumber>
    </recommendedName>
    <alternativeName>
        <fullName evidence="12">DNA-(apurinic or apyrimidinic site) lyase</fullName>
    </alternativeName>
</protein>
<dbReference type="Gene3D" id="1.10.1670.10">
    <property type="entry name" value="Helix-hairpin-Helix base-excision DNA repair enzymes (C-terminal)"/>
    <property type="match status" value="1"/>
</dbReference>
<dbReference type="InterPro" id="IPR000445">
    <property type="entry name" value="HhH_motif"/>
</dbReference>
<dbReference type="InterPro" id="IPR011257">
    <property type="entry name" value="DNA_glycosylase"/>
</dbReference>
<evidence type="ECO:0000313" key="15">
    <source>
        <dbReference type="Proteomes" id="UP000001520"/>
    </source>
</evidence>
<dbReference type="KEGG" id="ddf:DEFDS_1865"/>
<keyword evidence="4 12" id="KW-0227">DNA damage</keyword>
<dbReference type="PANTHER" id="PTHR43286">
    <property type="entry name" value="ENDONUCLEASE III-LIKE PROTEIN 1"/>
    <property type="match status" value="1"/>
</dbReference>
<dbReference type="Gene3D" id="1.10.340.30">
    <property type="entry name" value="Hypothetical protein, domain 2"/>
    <property type="match status" value="1"/>
</dbReference>
<dbReference type="HOGENOM" id="CLU_012862_3_4_0"/>
<dbReference type="AlphaFoldDB" id="D3P9C9"/>
<dbReference type="InterPro" id="IPR004035">
    <property type="entry name" value="Endouclease-III_FeS-bd_BS"/>
</dbReference>
<dbReference type="PROSITE" id="PS00764">
    <property type="entry name" value="ENDONUCLEASE_III_1"/>
    <property type="match status" value="1"/>
</dbReference>
<dbReference type="InterPro" id="IPR003265">
    <property type="entry name" value="HhH-GPD_domain"/>
</dbReference>
<dbReference type="Pfam" id="PF00633">
    <property type="entry name" value="HHH"/>
    <property type="match status" value="1"/>
</dbReference>
<evidence type="ECO:0000256" key="5">
    <source>
        <dbReference type="ARBA" id="ARBA00022801"/>
    </source>
</evidence>
<evidence type="ECO:0000256" key="10">
    <source>
        <dbReference type="ARBA" id="ARBA00023239"/>
    </source>
</evidence>
<feature type="domain" description="HhH-GPD" evidence="13">
    <location>
        <begin position="46"/>
        <end position="193"/>
    </location>
</feature>
<evidence type="ECO:0000259" key="13">
    <source>
        <dbReference type="SMART" id="SM00478"/>
    </source>
</evidence>
<accession>D3P9C9</accession>
<dbReference type="Pfam" id="PF00730">
    <property type="entry name" value="HhH-GPD"/>
    <property type="match status" value="1"/>
</dbReference>
<dbReference type="FunFam" id="1.10.340.30:FF:000001">
    <property type="entry name" value="Endonuclease III"/>
    <property type="match status" value="1"/>
</dbReference>
<feature type="binding site" evidence="12">
    <location>
        <position position="211"/>
    </location>
    <ligand>
        <name>[4Fe-4S] cluster</name>
        <dbReference type="ChEBI" id="CHEBI:49883"/>
    </ligand>
</feature>
<keyword evidence="14" id="KW-0255">Endonuclease</keyword>
<dbReference type="PANTHER" id="PTHR43286:SF1">
    <property type="entry name" value="ENDONUCLEASE III-LIKE PROTEIN 1"/>
    <property type="match status" value="1"/>
</dbReference>
<keyword evidence="8 12" id="KW-0238">DNA-binding</keyword>
<dbReference type="GO" id="GO:0000703">
    <property type="term" value="F:oxidized pyrimidine nucleobase lesion DNA N-glycosylase activity"/>
    <property type="evidence" value="ECO:0007669"/>
    <property type="project" value="TreeGrafter"/>
</dbReference>
<dbReference type="GO" id="GO:0006289">
    <property type="term" value="P:nucleotide-excision repair"/>
    <property type="evidence" value="ECO:0007669"/>
    <property type="project" value="TreeGrafter"/>
</dbReference>
<evidence type="ECO:0000313" key="14">
    <source>
        <dbReference type="EMBL" id="BAI81319.1"/>
    </source>
</evidence>
<comment type="similarity">
    <text evidence="1 12">Belongs to the Nth/MutY family.</text>
</comment>
<keyword evidence="2 12" id="KW-0004">4Fe-4S</keyword>
<dbReference type="InterPro" id="IPR023170">
    <property type="entry name" value="HhH_base_excis_C"/>
</dbReference>
<keyword evidence="7 12" id="KW-0411">Iron-sulfur</keyword>
<sequence>MKNRNDIKEIYDLLLKAYENLKSPSVTKIAEKNGRDPFKVLVSCLISLRTKDEVTLEVSKKLFEVADTPNKLLKMEDEELEKILYPAGFYRKKVKVLKEVSKTLIEKYEGRVPDSLEELLKIKGVGRKTANLVLVEGFDKEGICVDTHVHRICNRLGVVKTKTPEQTEMDLRKILPKHMWKKWNEILVSYGQHICKPISPLCSACILYDKCDKINVDRWR</sequence>
<evidence type="ECO:0000256" key="4">
    <source>
        <dbReference type="ARBA" id="ARBA00022763"/>
    </source>
</evidence>
<comment type="cofactor">
    <cofactor evidence="12">
        <name>[4Fe-4S] cluster</name>
        <dbReference type="ChEBI" id="CHEBI:49883"/>
    </cofactor>
    <text evidence="12">Binds 1 [4Fe-4S] cluster.</text>
</comment>
<comment type="function">
    <text evidence="12">DNA repair enzyme that has both DNA N-glycosylase activity and AP-lyase activity. The DNA N-glycosylase activity releases various damaged pyrimidines from DNA by cleaving the N-glycosidic bond, leaving an AP (apurinic/apyrimidinic) site. The AP-lyase activity cleaves the phosphodiester bond 3' to the AP site by a beta-elimination, leaving a 3'-terminal unsaturated sugar and a product with a terminal 5'-phosphate.</text>
</comment>
<keyword evidence="10 12" id="KW-0456">Lyase</keyword>